<evidence type="ECO:0000256" key="3">
    <source>
        <dbReference type="ARBA" id="ARBA00022603"/>
    </source>
</evidence>
<evidence type="ECO:0000256" key="2">
    <source>
        <dbReference type="ARBA" id="ARBA00011900"/>
    </source>
</evidence>
<evidence type="ECO:0000256" key="4">
    <source>
        <dbReference type="ARBA" id="ARBA00022679"/>
    </source>
</evidence>
<evidence type="ECO:0000256" key="5">
    <source>
        <dbReference type="ARBA" id="ARBA00022691"/>
    </source>
</evidence>
<keyword evidence="3 8" id="KW-0489">Methyltransferase</keyword>
<dbReference type="PRINTS" id="PR00506">
    <property type="entry name" value="D21N6MTFRASE"/>
</dbReference>
<feature type="domain" description="DNA methylase N-4/N-6" evidence="7">
    <location>
        <begin position="157"/>
        <end position="502"/>
    </location>
</feature>
<dbReference type="EMBL" id="AGCM01000025">
    <property type="protein sequence ID" value="EHM55675.1"/>
    <property type="molecule type" value="Genomic_DNA"/>
</dbReference>
<evidence type="ECO:0000256" key="1">
    <source>
        <dbReference type="ARBA" id="ARBA00006594"/>
    </source>
</evidence>
<dbReference type="GO" id="GO:0032259">
    <property type="term" value="P:methylation"/>
    <property type="evidence" value="ECO:0007669"/>
    <property type="project" value="UniProtKB-KW"/>
</dbReference>
<dbReference type="GO" id="GO:0003677">
    <property type="term" value="F:DNA binding"/>
    <property type="evidence" value="ECO:0007669"/>
    <property type="project" value="InterPro"/>
</dbReference>
<dbReference type="PATRIC" id="fig|797473.3.peg.439"/>
<reference evidence="8 9" key="1">
    <citation type="submission" date="2011-08" db="EMBL/GenBank/DDBJ databases">
        <authorList>
            <person name="Weinstock G."/>
            <person name="Sodergren E."/>
            <person name="Clifton S."/>
            <person name="Fulton L."/>
            <person name="Fulton B."/>
            <person name="Courtney L."/>
            <person name="Fronick C."/>
            <person name="Harrison M."/>
            <person name="Strong C."/>
            <person name="Farmer C."/>
            <person name="Delahaunty K."/>
            <person name="Markovic C."/>
            <person name="Hall O."/>
            <person name="Minx P."/>
            <person name="Tomlinson C."/>
            <person name="Mitreva M."/>
            <person name="Hou S."/>
            <person name="Chen J."/>
            <person name="Wollam A."/>
            <person name="Pepin K.H."/>
            <person name="Johnson M."/>
            <person name="Bhonagiri V."/>
            <person name="Zhang X."/>
            <person name="Suruliraj S."/>
            <person name="Warren W."/>
            <person name="Chinwalla A."/>
            <person name="Mardis E.R."/>
            <person name="Wilson R.K."/>
        </authorList>
    </citation>
    <scope>NUCLEOTIDE SEQUENCE [LARGE SCALE GENOMIC DNA]</scope>
    <source>
        <strain evidence="8 9">F0432</strain>
    </source>
</reference>
<dbReference type="Pfam" id="PF01555">
    <property type="entry name" value="N6_N4_Mtase"/>
    <property type="match status" value="1"/>
</dbReference>
<dbReference type="InterPro" id="IPR002052">
    <property type="entry name" value="DNA_methylase_N6_adenine_CS"/>
</dbReference>
<dbReference type="InterPro" id="IPR002295">
    <property type="entry name" value="N4/N6-MTase_EcoPI_Mod-like"/>
</dbReference>
<dbReference type="PROSITE" id="PS00092">
    <property type="entry name" value="N6_MTASE"/>
    <property type="match status" value="1"/>
</dbReference>
<comment type="catalytic activity">
    <reaction evidence="6">
        <text>a 2'-deoxyadenosine in DNA + S-adenosyl-L-methionine = an N(6)-methyl-2'-deoxyadenosine in DNA + S-adenosyl-L-homocysteine + H(+)</text>
        <dbReference type="Rhea" id="RHEA:15197"/>
        <dbReference type="Rhea" id="RHEA-COMP:12418"/>
        <dbReference type="Rhea" id="RHEA-COMP:12419"/>
        <dbReference type="ChEBI" id="CHEBI:15378"/>
        <dbReference type="ChEBI" id="CHEBI:57856"/>
        <dbReference type="ChEBI" id="CHEBI:59789"/>
        <dbReference type="ChEBI" id="CHEBI:90615"/>
        <dbReference type="ChEBI" id="CHEBI:90616"/>
        <dbReference type="EC" id="2.1.1.72"/>
    </reaction>
</comment>
<comment type="similarity">
    <text evidence="1">Belongs to the N(4)/N(6)-methyltransferase family.</text>
</comment>
<keyword evidence="5" id="KW-0949">S-adenosyl-L-methionine</keyword>
<gene>
    <name evidence="8" type="ORF">HMPREF9080_00528</name>
</gene>
<keyword evidence="4 8" id="KW-0808">Transferase</keyword>
<sequence length="611" mass="69781">MTGTEDASNIKKQTALFLGNLRTLQPTENQGKTMATEPNRTEPNRTEIIHEEENNYIKNNILQLKFLFPEVFCEEKIDFEKLKLVLGADNLADAGERYQLNWAGKTAAYLNLQSPTSNTLVPCREESVDFDGTQNVFIEAENLEALKILQKAYVGSVKMIYIDPPYNTGSDSFIYPDKFSESREEYARRVGDTDDAGYLKRDGVFQGAWRKNGKGNGHYHSNWLSMMLPRLHLAKTLLREDGVIFISIDDNEQAQLKLLCDEVFGAENFVAEFSREAIKGGSQSKFVRETHDYILCYAKNIQYVEFTGFEKEELTLNLEDEKGKYAKGRELNKWGAGSRREDSPSMWFPIYSPYGDEIYPIRNDGSEGRWRMGKKKMEELIVNNEVIYEKRTDGTFIVYEKLRGNKTNFSQITTFLRDKYLNASATEELKRLFKKERAIFDFSKPYNLVADLIQISESETDKDSKDYFILDFFSGSGTTAHAVMQLNAEDGGSRRFICVQLPEETDEKSEARKAGFANIAEIAKERIRRAGGQISGSLQNGQSVDTGFKVFKLAASGFRQWRQPEHANAESLQRELSLNIDAVLPDTSSENLLYELMPFCPIHRLKTCFMN</sequence>
<evidence type="ECO:0000259" key="7">
    <source>
        <dbReference type="Pfam" id="PF01555"/>
    </source>
</evidence>
<name>G9ZCQ0_9GAMM</name>
<dbReference type="Gene3D" id="3.40.50.150">
    <property type="entry name" value="Vaccinia Virus protein VP39"/>
    <property type="match status" value="1"/>
</dbReference>
<evidence type="ECO:0000256" key="6">
    <source>
        <dbReference type="ARBA" id="ARBA00047942"/>
    </source>
</evidence>
<dbReference type="STRING" id="797473.HMPREF9080_00528"/>
<dbReference type="SUPFAM" id="SSF53335">
    <property type="entry name" value="S-adenosyl-L-methionine-dependent methyltransferases"/>
    <property type="match status" value="1"/>
</dbReference>
<comment type="caution">
    <text evidence="8">The sequence shown here is derived from an EMBL/GenBank/DDBJ whole genome shotgun (WGS) entry which is preliminary data.</text>
</comment>
<dbReference type="InterPro" id="IPR002941">
    <property type="entry name" value="DNA_methylase_N4/N6"/>
</dbReference>
<evidence type="ECO:0000313" key="9">
    <source>
        <dbReference type="Proteomes" id="UP000004750"/>
    </source>
</evidence>
<dbReference type="GO" id="GO:0008170">
    <property type="term" value="F:N-methyltransferase activity"/>
    <property type="evidence" value="ECO:0007669"/>
    <property type="project" value="InterPro"/>
</dbReference>
<dbReference type="AlphaFoldDB" id="G9ZCQ0"/>
<accession>G9ZCQ0</accession>
<dbReference type="Proteomes" id="UP000004750">
    <property type="component" value="Unassembled WGS sequence"/>
</dbReference>
<dbReference type="PIRSF" id="PIRSF015855">
    <property type="entry name" value="TypeIII_Mtase_mKpnI"/>
    <property type="match status" value="1"/>
</dbReference>
<dbReference type="InterPro" id="IPR029063">
    <property type="entry name" value="SAM-dependent_MTases_sf"/>
</dbReference>
<organism evidence="8 9">
    <name type="scientific">Cardiobacterium valvarum F0432</name>
    <dbReference type="NCBI Taxonomy" id="797473"/>
    <lineage>
        <taxon>Bacteria</taxon>
        <taxon>Pseudomonadati</taxon>
        <taxon>Pseudomonadota</taxon>
        <taxon>Gammaproteobacteria</taxon>
        <taxon>Cardiobacteriales</taxon>
        <taxon>Cardiobacteriaceae</taxon>
        <taxon>Cardiobacterium</taxon>
    </lineage>
</organism>
<dbReference type="HOGENOM" id="CLU_020164_2_1_6"/>
<dbReference type="EC" id="2.1.1.72" evidence="2"/>
<dbReference type="GO" id="GO:0009007">
    <property type="term" value="F:site-specific DNA-methyltransferase (adenine-specific) activity"/>
    <property type="evidence" value="ECO:0007669"/>
    <property type="project" value="UniProtKB-EC"/>
</dbReference>
<protein>
    <recommendedName>
        <fullName evidence="2">site-specific DNA-methyltransferase (adenine-specific)</fullName>
        <ecNumber evidence="2">2.1.1.72</ecNumber>
    </recommendedName>
</protein>
<evidence type="ECO:0000313" key="8">
    <source>
        <dbReference type="EMBL" id="EHM55675.1"/>
    </source>
</evidence>
<proteinExistence type="inferred from homology"/>